<keyword evidence="3" id="KW-0804">Transcription</keyword>
<dbReference type="PANTHER" id="PTHR43537:SF49">
    <property type="entry name" value="TRANSCRIPTIONAL REGULATORY PROTEIN"/>
    <property type="match status" value="1"/>
</dbReference>
<evidence type="ECO:0000256" key="2">
    <source>
        <dbReference type="ARBA" id="ARBA00023125"/>
    </source>
</evidence>
<dbReference type="CDD" id="cd07377">
    <property type="entry name" value="WHTH_GntR"/>
    <property type="match status" value="1"/>
</dbReference>
<proteinExistence type="predicted"/>
<dbReference type="Gene3D" id="1.20.120.530">
    <property type="entry name" value="GntR ligand-binding domain-like"/>
    <property type="match status" value="1"/>
</dbReference>
<gene>
    <name evidence="4" type="ORF">GII30_06335</name>
</gene>
<name>A0A857MBV1_9ACTN</name>
<dbReference type="Pfam" id="PF00392">
    <property type="entry name" value="GntR"/>
    <property type="match status" value="1"/>
</dbReference>
<protein>
    <submittedName>
        <fullName evidence="4">FCD domain-containing protein</fullName>
    </submittedName>
</protein>
<dbReference type="InterPro" id="IPR008920">
    <property type="entry name" value="TF_FadR/GntR_C"/>
</dbReference>
<keyword evidence="2" id="KW-0238">DNA-binding</keyword>
<accession>A0A857MBV1</accession>
<dbReference type="SUPFAM" id="SSF48008">
    <property type="entry name" value="GntR ligand-binding domain-like"/>
    <property type="match status" value="1"/>
</dbReference>
<dbReference type="SMART" id="SM00345">
    <property type="entry name" value="HTH_GNTR"/>
    <property type="match status" value="1"/>
</dbReference>
<dbReference type="GO" id="GO:0003700">
    <property type="term" value="F:DNA-binding transcription factor activity"/>
    <property type="evidence" value="ECO:0007669"/>
    <property type="project" value="InterPro"/>
</dbReference>
<dbReference type="EMBL" id="CP045810">
    <property type="protein sequence ID" value="QHN38841.1"/>
    <property type="molecule type" value="Genomic_DNA"/>
</dbReference>
<dbReference type="InterPro" id="IPR000524">
    <property type="entry name" value="Tscrpt_reg_HTH_GntR"/>
</dbReference>
<evidence type="ECO:0000256" key="3">
    <source>
        <dbReference type="ARBA" id="ARBA00023163"/>
    </source>
</evidence>
<dbReference type="SUPFAM" id="SSF46785">
    <property type="entry name" value="Winged helix' DNA-binding domain"/>
    <property type="match status" value="1"/>
</dbReference>
<dbReference type="Pfam" id="PF07729">
    <property type="entry name" value="FCD"/>
    <property type="match status" value="1"/>
</dbReference>
<organism evidence="4">
    <name type="scientific">Gordonia amarae</name>
    <dbReference type="NCBI Taxonomy" id="36821"/>
    <lineage>
        <taxon>Bacteria</taxon>
        <taxon>Bacillati</taxon>
        <taxon>Actinomycetota</taxon>
        <taxon>Actinomycetes</taxon>
        <taxon>Mycobacteriales</taxon>
        <taxon>Gordoniaceae</taxon>
        <taxon>Gordonia</taxon>
    </lineage>
</organism>
<dbReference type="PANTHER" id="PTHR43537">
    <property type="entry name" value="TRANSCRIPTIONAL REGULATOR, GNTR FAMILY"/>
    <property type="match status" value="1"/>
</dbReference>
<evidence type="ECO:0000256" key="1">
    <source>
        <dbReference type="ARBA" id="ARBA00023015"/>
    </source>
</evidence>
<keyword evidence="1" id="KW-0805">Transcription regulation</keyword>
<dbReference type="InterPro" id="IPR036388">
    <property type="entry name" value="WH-like_DNA-bd_sf"/>
</dbReference>
<dbReference type="Gene3D" id="1.10.10.10">
    <property type="entry name" value="Winged helix-like DNA-binding domain superfamily/Winged helix DNA-binding domain"/>
    <property type="match status" value="1"/>
</dbReference>
<evidence type="ECO:0000313" key="4">
    <source>
        <dbReference type="EMBL" id="QHN38841.1"/>
    </source>
</evidence>
<reference evidence="4" key="1">
    <citation type="journal article" date="2021" name="Nat. Microbiol.">
        <title>Cocultivation of an ultrasmall environmental parasitic bacterium with lytic ability against bacteria associated with wastewater foams.</title>
        <authorList>
            <person name="Batinovic S."/>
            <person name="Rose J.J.A."/>
            <person name="Ratcliffe J."/>
            <person name="Seviour R.J."/>
            <person name="Petrovski S."/>
        </authorList>
    </citation>
    <scope>NUCLEOTIDE SEQUENCE</scope>
    <source>
        <strain evidence="4">CON44</strain>
    </source>
</reference>
<dbReference type="InterPro" id="IPR036390">
    <property type="entry name" value="WH_DNA-bd_sf"/>
</dbReference>
<sequence>MWPVSDAVQGPWVVGEVDADPADRRTGRERVGDVLRERILAGELAPGERIDLDKYAAEFGTSRTPVREACLALAQDGLVKVVQRSGVTVIGVTPESTIENFQLMAALSGVAAQWASGKISERDLLRVKELQREIRIASQAGEDITTLNWLFHAAINRACGSPRLIGMLSDAGRMIPRRFFALFPERVPCSLDDHEDLVRALSARDGASARRIAEGHFDISAKLLAEHLGRR</sequence>
<dbReference type="GO" id="GO:0003677">
    <property type="term" value="F:DNA binding"/>
    <property type="evidence" value="ECO:0007669"/>
    <property type="project" value="UniProtKB-KW"/>
</dbReference>
<dbReference type="PROSITE" id="PS50949">
    <property type="entry name" value="HTH_GNTR"/>
    <property type="match status" value="1"/>
</dbReference>
<dbReference type="SMART" id="SM00895">
    <property type="entry name" value="FCD"/>
    <property type="match status" value="1"/>
</dbReference>
<dbReference type="InterPro" id="IPR011711">
    <property type="entry name" value="GntR_C"/>
</dbReference>
<dbReference type="AlphaFoldDB" id="A0A857MBV1"/>